<dbReference type="SFLD" id="SFLDG00002">
    <property type="entry name" value="C1.7:_P-type_atpase_like"/>
    <property type="match status" value="1"/>
</dbReference>
<dbReference type="PRINTS" id="PR00119">
    <property type="entry name" value="CATATPASE"/>
</dbReference>
<evidence type="ECO:0000256" key="13">
    <source>
        <dbReference type="ARBA" id="ARBA00022989"/>
    </source>
</evidence>
<evidence type="ECO:0000256" key="4">
    <source>
        <dbReference type="ARBA" id="ARBA00022448"/>
    </source>
</evidence>
<keyword evidence="11" id="KW-0067">ATP-binding</keyword>
<keyword evidence="15 17" id="KW-0472">Membrane</keyword>
<dbReference type="InterPro" id="IPR036412">
    <property type="entry name" value="HAD-like_sf"/>
</dbReference>
<protein>
    <recommendedName>
        <fullName evidence="3">P-type Ca(2+) transporter</fullName>
        <ecNumber evidence="3">7.2.2.10</ecNumber>
    </recommendedName>
</protein>
<dbReference type="Gene3D" id="2.70.150.10">
    <property type="entry name" value="Calcium-transporting ATPase, cytoplasmic transduction domain A"/>
    <property type="match status" value="1"/>
</dbReference>
<dbReference type="PROSITE" id="PS00154">
    <property type="entry name" value="ATPASE_E1_E2"/>
    <property type="match status" value="1"/>
</dbReference>
<dbReference type="Gene3D" id="3.40.50.1000">
    <property type="entry name" value="HAD superfamily/HAD-like"/>
    <property type="match status" value="1"/>
</dbReference>
<dbReference type="Proteomes" id="UP000037043">
    <property type="component" value="Unassembled WGS sequence"/>
</dbReference>
<dbReference type="SFLD" id="SFLDS00003">
    <property type="entry name" value="Haloacid_Dehalogenase"/>
    <property type="match status" value="1"/>
</dbReference>
<dbReference type="GO" id="GO:0005524">
    <property type="term" value="F:ATP binding"/>
    <property type="evidence" value="ECO:0007669"/>
    <property type="project" value="UniProtKB-KW"/>
</dbReference>
<evidence type="ECO:0000256" key="3">
    <source>
        <dbReference type="ARBA" id="ARBA00012790"/>
    </source>
</evidence>
<dbReference type="InterPro" id="IPR023299">
    <property type="entry name" value="ATPase_P-typ_cyto_dom_N"/>
</dbReference>
<keyword evidence="7" id="KW-0109">Calcium transport</keyword>
<dbReference type="SUPFAM" id="SSF81653">
    <property type="entry name" value="Calcium ATPase, transduction domain A"/>
    <property type="match status" value="1"/>
</dbReference>
<dbReference type="PANTHER" id="PTHR42861">
    <property type="entry name" value="CALCIUM-TRANSPORTING ATPASE"/>
    <property type="match status" value="1"/>
</dbReference>
<dbReference type="InterPro" id="IPR008250">
    <property type="entry name" value="ATPase_P-typ_transduc_dom_A_sf"/>
</dbReference>
<name>A0A0L6ZEC1_9CLOT</name>
<dbReference type="SFLD" id="SFLDF00027">
    <property type="entry name" value="p-type_atpase"/>
    <property type="match status" value="1"/>
</dbReference>
<keyword evidence="9" id="KW-0479">Metal-binding</keyword>
<evidence type="ECO:0000256" key="8">
    <source>
        <dbReference type="ARBA" id="ARBA00022692"/>
    </source>
</evidence>
<feature type="transmembrane region" description="Helical" evidence="17">
    <location>
        <begin position="842"/>
        <end position="862"/>
    </location>
</feature>
<reference evidence="20" key="1">
    <citation type="submission" date="2015-08" db="EMBL/GenBank/DDBJ databases">
        <title>Genome sequence of the strict anaerobe Clostridium homopropionicum LuHBu1 (DSM 5847T).</title>
        <authorList>
            <person name="Poehlein A."/>
            <person name="Beck M."/>
            <person name="Schiel-Bengelsdorf B."/>
            <person name="Bengelsdorf F.R."/>
            <person name="Daniel R."/>
            <person name="Duerre P."/>
        </authorList>
    </citation>
    <scope>NUCLEOTIDE SEQUENCE [LARGE SCALE GENOMIC DNA]</scope>
    <source>
        <strain evidence="20">DSM 5847</strain>
    </source>
</reference>
<accession>A0A0L6ZEC1</accession>
<dbReference type="SUPFAM" id="SSF81660">
    <property type="entry name" value="Metal cation-transporting ATPase, ATP-binding domain N"/>
    <property type="match status" value="1"/>
</dbReference>
<comment type="caution">
    <text evidence="19">The sequence shown here is derived from an EMBL/GenBank/DDBJ whole genome shotgun (WGS) entry which is preliminary data.</text>
</comment>
<comment type="subcellular location">
    <subcellularLocation>
        <location evidence="1">Cell membrane</location>
        <topology evidence="1">Multi-pass membrane protein</topology>
    </subcellularLocation>
</comment>
<keyword evidence="5" id="KW-1003">Cell membrane</keyword>
<evidence type="ECO:0000256" key="1">
    <source>
        <dbReference type="ARBA" id="ARBA00004651"/>
    </source>
</evidence>
<dbReference type="Pfam" id="PF00122">
    <property type="entry name" value="E1-E2_ATPase"/>
    <property type="match status" value="1"/>
</dbReference>
<evidence type="ECO:0000256" key="7">
    <source>
        <dbReference type="ARBA" id="ARBA00022568"/>
    </source>
</evidence>
<keyword evidence="8 17" id="KW-0812">Transmembrane</keyword>
<dbReference type="FunFam" id="3.40.50.1000:FF:000028">
    <property type="entry name" value="Calcium-transporting P-type ATPase, putative"/>
    <property type="match status" value="1"/>
</dbReference>
<evidence type="ECO:0000256" key="2">
    <source>
        <dbReference type="ARBA" id="ARBA00005675"/>
    </source>
</evidence>
<keyword evidence="13 17" id="KW-1133">Transmembrane helix</keyword>
<dbReference type="FunFam" id="3.40.1110.10:FF:000053">
    <property type="entry name" value="Cation-transporting ATPase, E1-E2 family"/>
    <property type="match status" value="1"/>
</dbReference>
<dbReference type="InterPro" id="IPR059000">
    <property type="entry name" value="ATPase_P-type_domA"/>
</dbReference>
<feature type="transmembrane region" description="Helical" evidence="17">
    <location>
        <begin position="79"/>
        <end position="95"/>
    </location>
</feature>
<dbReference type="Pfam" id="PF00689">
    <property type="entry name" value="Cation_ATPase_C"/>
    <property type="match status" value="1"/>
</dbReference>
<keyword evidence="20" id="KW-1185">Reference proteome</keyword>
<comment type="catalytic activity">
    <reaction evidence="16">
        <text>Ca(2+)(in) + ATP + H2O = Ca(2+)(out) + ADP + phosphate + H(+)</text>
        <dbReference type="Rhea" id="RHEA:18105"/>
        <dbReference type="ChEBI" id="CHEBI:15377"/>
        <dbReference type="ChEBI" id="CHEBI:15378"/>
        <dbReference type="ChEBI" id="CHEBI:29108"/>
        <dbReference type="ChEBI" id="CHEBI:30616"/>
        <dbReference type="ChEBI" id="CHEBI:43474"/>
        <dbReference type="ChEBI" id="CHEBI:456216"/>
        <dbReference type="EC" id="7.2.2.10"/>
    </reaction>
</comment>
<dbReference type="Gene3D" id="1.20.1110.10">
    <property type="entry name" value="Calcium-transporting ATPase, transmembrane domain"/>
    <property type="match status" value="1"/>
</dbReference>
<evidence type="ECO:0000313" key="20">
    <source>
        <dbReference type="Proteomes" id="UP000037043"/>
    </source>
</evidence>
<dbReference type="GO" id="GO:0005886">
    <property type="term" value="C:plasma membrane"/>
    <property type="evidence" value="ECO:0007669"/>
    <property type="project" value="UniProtKB-SubCell"/>
</dbReference>
<dbReference type="InterPro" id="IPR018303">
    <property type="entry name" value="ATPase_P-typ_P_site"/>
</dbReference>
<dbReference type="Pfam" id="PF00690">
    <property type="entry name" value="Cation_ATPase_N"/>
    <property type="match status" value="1"/>
</dbReference>
<gene>
    <name evidence="19" type="ORF">CLHOM_04220</name>
</gene>
<dbReference type="SMART" id="SM00831">
    <property type="entry name" value="Cation_ATPase_N"/>
    <property type="match status" value="1"/>
</dbReference>
<dbReference type="Gene3D" id="3.40.1110.10">
    <property type="entry name" value="Calcium-transporting ATPase, cytoplasmic domain N"/>
    <property type="match status" value="1"/>
</dbReference>
<keyword evidence="6" id="KW-0597">Phosphoprotein</keyword>
<feature type="transmembrane region" description="Helical" evidence="17">
    <location>
        <begin position="810"/>
        <end position="830"/>
    </location>
</feature>
<dbReference type="EC" id="7.2.2.10" evidence="3"/>
<dbReference type="GO" id="GO:0005388">
    <property type="term" value="F:P-type calcium transporter activity"/>
    <property type="evidence" value="ECO:0007669"/>
    <property type="project" value="UniProtKB-EC"/>
</dbReference>
<feature type="transmembrane region" description="Helical" evidence="17">
    <location>
        <begin position="270"/>
        <end position="296"/>
    </location>
</feature>
<keyword evidence="10" id="KW-0547">Nucleotide-binding</keyword>
<dbReference type="PATRIC" id="fig|1121318.3.peg.427"/>
<dbReference type="InterPro" id="IPR006068">
    <property type="entry name" value="ATPase_P-typ_cation-transptr_C"/>
</dbReference>
<keyword evidence="12" id="KW-1278">Translocase</keyword>
<feature type="transmembrane region" description="Helical" evidence="17">
    <location>
        <begin position="244"/>
        <end position="264"/>
    </location>
</feature>
<dbReference type="EMBL" id="LHUR01000010">
    <property type="protein sequence ID" value="KOA21292.1"/>
    <property type="molecule type" value="Genomic_DNA"/>
</dbReference>
<dbReference type="SUPFAM" id="SSF81665">
    <property type="entry name" value="Calcium ATPase, transmembrane domain M"/>
    <property type="match status" value="1"/>
</dbReference>
<dbReference type="FunFam" id="2.70.150.10:FF:000016">
    <property type="entry name" value="Calcium-transporting P-type ATPase putative"/>
    <property type="match status" value="1"/>
</dbReference>
<feature type="transmembrane region" description="Helical" evidence="17">
    <location>
        <begin position="741"/>
        <end position="764"/>
    </location>
</feature>
<dbReference type="GO" id="GO:0016887">
    <property type="term" value="F:ATP hydrolysis activity"/>
    <property type="evidence" value="ECO:0007669"/>
    <property type="project" value="InterPro"/>
</dbReference>
<dbReference type="InterPro" id="IPR044492">
    <property type="entry name" value="P_typ_ATPase_HD_dom"/>
</dbReference>
<dbReference type="GO" id="GO:0046872">
    <property type="term" value="F:metal ion binding"/>
    <property type="evidence" value="ECO:0007669"/>
    <property type="project" value="UniProtKB-KW"/>
</dbReference>
<dbReference type="InterPro" id="IPR004014">
    <property type="entry name" value="ATPase_P-typ_cation-transptr_N"/>
</dbReference>
<evidence type="ECO:0000256" key="16">
    <source>
        <dbReference type="ARBA" id="ARBA00048694"/>
    </source>
</evidence>
<evidence type="ECO:0000256" key="17">
    <source>
        <dbReference type="SAM" id="Phobius"/>
    </source>
</evidence>
<keyword evidence="4" id="KW-0813">Transport</keyword>
<dbReference type="STRING" id="36844.SAMN04488501_107168"/>
<evidence type="ECO:0000256" key="12">
    <source>
        <dbReference type="ARBA" id="ARBA00022967"/>
    </source>
</evidence>
<proteinExistence type="inferred from homology"/>
<dbReference type="CDD" id="cd02089">
    <property type="entry name" value="P-type_ATPase_Ca_prok"/>
    <property type="match status" value="1"/>
</dbReference>
<dbReference type="InterPro" id="IPR023214">
    <property type="entry name" value="HAD_sf"/>
</dbReference>
<keyword evidence="19" id="KW-0378">Hydrolase</keyword>
<dbReference type="RefSeq" id="WP_052220020.1">
    <property type="nucleotide sequence ID" value="NZ_LHUR01000010.1"/>
</dbReference>
<evidence type="ECO:0000259" key="18">
    <source>
        <dbReference type="SMART" id="SM00831"/>
    </source>
</evidence>
<feature type="domain" description="Cation-transporting P-type ATPase N-terminal" evidence="18">
    <location>
        <begin position="1"/>
        <end position="75"/>
    </location>
</feature>
<evidence type="ECO:0000256" key="9">
    <source>
        <dbReference type="ARBA" id="ARBA00022723"/>
    </source>
</evidence>
<dbReference type="NCBIfam" id="TIGR01494">
    <property type="entry name" value="ATPase_P-type"/>
    <property type="match status" value="3"/>
</dbReference>
<evidence type="ECO:0000256" key="10">
    <source>
        <dbReference type="ARBA" id="ARBA00022741"/>
    </source>
</evidence>
<dbReference type="Pfam" id="PF13246">
    <property type="entry name" value="Cation_ATPase"/>
    <property type="match status" value="1"/>
</dbReference>
<dbReference type="InterPro" id="IPR001757">
    <property type="entry name" value="P_typ_ATPase"/>
</dbReference>
<keyword evidence="14" id="KW-0406">Ion transport</keyword>
<evidence type="ECO:0000256" key="6">
    <source>
        <dbReference type="ARBA" id="ARBA00022553"/>
    </source>
</evidence>
<dbReference type="InterPro" id="IPR023298">
    <property type="entry name" value="ATPase_P-typ_TM_dom_sf"/>
</dbReference>
<evidence type="ECO:0000256" key="14">
    <source>
        <dbReference type="ARBA" id="ARBA00023065"/>
    </source>
</evidence>
<organism evidence="19 20">
    <name type="scientific">Clostridium homopropionicum DSM 5847</name>
    <dbReference type="NCBI Taxonomy" id="1121318"/>
    <lineage>
        <taxon>Bacteria</taxon>
        <taxon>Bacillati</taxon>
        <taxon>Bacillota</taxon>
        <taxon>Clostridia</taxon>
        <taxon>Eubacteriales</taxon>
        <taxon>Clostridiaceae</taxon>
        <taxon>Clostridium</taxon>
    </lineage>
</organism>
<dbReference type="AlphaFoldDB" id="A0A0L6ZEC1"/>
<evidence type="ECO:0000256" key="5">
    <source>
        <dbReference type="ARBA" id="ARBA00022475"/>
    </source>
</evidence>
<keyword evidence="7" id="KW-0106">Calcium</keyword>
<sequence length="869" mass="95673">MFYSEKTEQIIQDFKTNSSNGLTTSEVEQRRKEYGLNKLATEKKQTIIQRFFAQINDILIYILIAAAIISALVGEISDSVIIGIIILLNAIIGIIQESKAEKSLEALKSLSTPKALVKRDMELKEISSEDIVPGDIVIIDAGRYVPCDLRLIESANLKIEESSLTGESIPVDKNADLVLENLNTPLGDQKNMAFMSTLVSNGRGVGIAVNTGMKTEIGKIASMLKENKNELTPLQKRLEQLGKILGIAAICICTIIFIIGLIQGRDLFELFLTSISLAVAAIPEGMPAIVTIVLALGVQRMIKENAIIRKLPAVETLGSVNIVCSDKTGTLTQNKMTVTKFYSDNSLNDIEQLDYSNPVHRLLLENIVLCNDATSSKNNATGDPTEIALLNAGLAHNIFKEDLERNHKRIDEIPFDSDRKLMTTVNTYDNKYYVMTKGAMDNLLRLCNTVYIHGEIIPLTEDQKNQILSSASLMSKEALRVLGSAFKILSNSHVEIDALEKDLTFIGLVGMIDPPRLEVKDSIALCKKAGISTVMITGDHKDTAFAIAKTLDITKDKEKIISGSELDSLSEEELNEIIPNIRVFARVSPEHKVKIVKAFKSKGNIVSMTGDGVNDAPSLKIADIGVAMGITGTDVAKGASDMILTDDNFSTIISAIEEGRNIYRNIKKSILFLLSCNMGEIIAIFISILIGWSSPLRPIHILWINLVTDSLPALALGVDPKDVSVMNDTPRSPKESIFHGVLWNLAFNGLLIGSLTLIAFYIGRIRYSNSLLHAQTMAFMVMSISELVHSLNVRSTDKSIFKLGFFTNKLLLGSILIGILLQTMILFIPILRNIFSVYMLNLYDWSWIIALSLTPLVVNEIVKLFKNSK</sequence>
<comment type="similarity">
    <text evidence="2">Belongs to the cation transport ATPase (P-type) (TC 3.A.3) family. Type IIA subfamily.</text>
</comment>
<evidence type="ECO:0000256" key="15">
    <source>
        <dbReference type="ARBA" id="ARBA00023136"/>
    </source>
</evidence>
<dbReference type="PRINTS" id="PR00120">
    <property type="entry name" value="HATPASE"/>
</dbReference>
<dbReference type="SUPFAM" id="SSF56784">
    <property type="entry name" value="HAD-like"/>
    <property type="match status" value="1"/>
</dbReference>
<evidence type="ECO:0000313" key="19">
    <source>
        <dbReference type="EMBL" id="KOA21292.1"/>
    </source>
</evidence>
<evidence type="ECO:0000256" key="11">
    <source>
        <dbReference type="ARBA" id="ARBA00022840"/>
    </source>
</evidence>
<dbReference type="GO" id="GO:0140352">
    <property type="term" value="P:export from cell"/>
    <property type="evidence" value="ECO:0007669"/>
    <property type="project" value="UniProtKB-ARBA"/>
</dbReference>
<feature type="transmembrane region" description="Helical" evidence="17">
    <location>
        <begin position="670"/>
        <end position="693"/>
    </location>
</feature>
<feature type="transmembrane region" description="Helical" evidence="17">
    <location>
        <begin position="51"/>
        <end position="73"/>
    </location>
</feature>